<comment type="caution">
    <text evidence="4">The sequence shown here is derived from an EMBL/GenBank/DDBJ whole genome shotgun (WGS) entry which is preliminary data.</text>
</comment>
<dbReference type="Pfam" id="PF10400">
    <property type="entry name" value="Vir_act_alpha_C"/>
    <property type="match status" value="1"/>
</dbReference>
<dbReference type="AlphaFoldDB" id="A0A2T0LLS9"/>
<dbReference type="InterPro" id="IPR018309">
    <property type="entry name" value="Tscrpt_reg_PadR_C"/>
</dbReference>
<proteinExistence type="predicted"/>
<evidence type="ECO:0000313" key="5">
    <source>
        <dbReference type="Proteomes" id="UP000238362"/>
    </source>
</evidence>
<dbReference type="OrthoDB" id="3186544at2"/>
<dbReference type="Pfam" id="PF03551">
    <property type="entry name" value="PadR"/>
    <property type="match status" value="1"/>
</dbReference>
<evidence type="ECO:0000259" key="2">
    <source>
        <dbReference type="Pfam" id="PF03551"/>
    </source>
</evidence>
<dbReference type="Gene3D" id="6.10.140.190">
    <property type="match status" value="1"/>
</dbReference>
<dbReference type="EMBL" id="PVNH01000013">
    <property type="protein sequence ID" value="PRX43992.1"/>
    <property type="molecule type" value="Genomic_DNA"/>
</dbReference>
<name>A0A2T0LLS9_9PSEU</name>
<evidence type="ECO:0000259" key="3">
    <source>
        <dbReference type="Pfam" id="PF10400"/>
    </source>
</evidence>
<dbReference type="Proteomes" id="UP000238362">
    <property type="component" value="Unassembled WGS sequence"/>
</dbReference>
<evidence type="ECO:0000256" key="1">
    <source>
        <dbReference type="SAM" id="Coils"/>
    </source>
</evidence>
<dbReference type="Gene3D" id="1.10.10.10">
    <property type="entry name" value="Winged helix-like DNA-binding domain superfamily/Winged helix DNA-binding domain"/>
    <property type="match status" value="1"/>
</dbReference>
<dbReference type="InterPro" id="IPR036388">
    <property type="entry name" value="WH-like_DNA-bd_sf"/>
</dbReference>
<dbReference type="SUPFAM" id="SSF46785">
    <property type="entry name" value="Winged helix' DNA-binding domain"/>
    <property type="match status" value="1"/>
</dbReference>
<dbReference type="RefSeq" id="WP_106181984.1">
    <property type="nucleotide sequence ID" value="NZ_PVNH01000013.1"/>
</dbReference>
<keyword evidence="5" id="KW-1185">Reference proteome</keyword>
<feature type="domain" description="Transcription regulator PadR N-terminal" evidence="2">
    <location>
        <begin position="7"/>
        <end position="80"/>
    </location>
</feature>
<evidence type="ECO:0000313" key="4">
    <source>
        <dbReference type="EMBL" id="PRX43992.1"/>
    </source>
</evidence>
<organism evidence="4 5">
    <name type="scientific">Prauserella shujinwangii</name>
    <dbReference type="NCBI Taxonomy" id="1453103"/>
    <lineage>
        <taxon>Bacteria</taxon>
        <taxon>Bacillati</taxon>
        <taxon>Actinomycetota</taxon>
        <taxon>Actinomycetes</taxon>
        <taxon>Pseudonocardiales</taxon>
        <taxon>Pseudonocardiaceae</taxon>
        <taxon>Prauserella</taxon>
    </lineage>
</organism>
<protein>
    <submittedName>
        <fullName evidence="4">PadR family transcriptional regulator</fullName>
    </submittedName>
</protein>
<gene>
    <name evidence="4" type="ORF">B0I33_113158</name>
</gene>
<dbReference type="InterPro" id="IPR005149">
    <property type="entry name" value="Tscrpt_reg_PadR_N"/>
</dbReference>
<dbReference type="PANTHER" id="PTHR43252">
    <property type="entry name" value="TRANSCRIPTIONAL REGULATOR YQJI"/>
    <property type="match status" value="1"/>
</dbReference>
<sequence>MALRHAVLAALLDGEYSGYQLAKVFDVGVANFWYAAPQQLYGELAKLERDGLITGRQVIQRHRPNKRLFTLTGAGVAELERFASAPAKPLVLRDDLAVKVHAVDHVDPEPVLAQLAERASTAAAKLALYERTLRELRQDTDEETFLRDGERVGPYLTCLAGCRLERTVHDWCVDTARVLRQRARTGSHP</sequence>
<feature type="coiled-coil region" evidence="1">
    <location>
        <begin position="112"/>
        <end position="139"/>
    </location>
</feature>
<reference evidence="4 5" key="1">
    <citation type="submission" date="2018-03" db="EMBL/GenBank/DDBJ databases">
        <title>Genomic Encyclopedia of Type Strains, Phase III (KMG-III): the genomes of soil and plant-associated and newly described type strains.</title>
        <authorList>
            <person name="Whitman W."/>
        </authorList>
    </citation>
    <scope>NUCLEOTIDE SEQUENCE [LARGE SCALE GENOMIC DNA]</scope>
    <source>
        <strain evidence="4 5">CGMCC 4.7125</strain>
    </source>
</reference>
<dbReference type="InterPro" id="IPR036390">
    <property type="entry name" value="WH_DNA-bd_sf"/>
</dbReference>
<feature type="domain" description="Transcription regulator PadR C-terminal" evidence="3">
    <location>
        <begin position="92"/>
        <end position="179"/>
    </location>
</feature>
<keyword evidence="1" id="KW-0175">Coiled coil</keyword>
<accession>A0A2T0LLS9</accession>
<dbReference type="PANTHER" id="PTHR43252:SF4">
    <property type="entry name" value="TRANSCRIPTIONAL REGULATORY PROTEIN"/>
    <property type="match status" value="1"/>
</dbReference>